<keyword evidence="2" id="KW-1185">Reference proteome</keyword>
<sequence length="109" mass="12689">MFDRRSLGDIPLPFQVSYGCVKWFDALTVRSPHVNTYVDVSYRMESLMKVVKLRSPENVSQQRWIYTSLLTEKSTSEIALSECMWSLNRRVVLGLQRNNPGVKMHAEHQ</sequence>
<evidence type="ECO:0000313" key="1">
    <source>
        <dbReference type="EMBL" id="KIJ93134.1"/>
    </source>
</evidence>
<name>A0A0C9WIL1_9AGAR</name>
<dbReference type="EMBL" id="KN838863">
    <property type="protein sequence ID" value="KIJ93134.1"/>
    <property type="molecule type" value="Genomic_DNA"/>
</dbReference>
<evidence type="ECO:0000313" key="2">
    <source>
        <dbReference type="Proteomes" id="UP000054477"/>
    </source>
</evidence>
<organism evidence="1 2">
    <name type="scientific">Laccaria amethystina LaAM-08-1</name>
    <dbReference type="NCBI Taxonomy" id="1095629"/>
    <lineage>
        <taxon>Eukaryota</taxon>
        <taxon>Fungi</taxon>
        <taxon>Dikarya</taxon>
        <taxon>Basidiomycota</taxon>
        <taxon>Agaricomycotina</taxon>
        <taxon>Agaricomycetes</taxon>
        <taxon>Agaricomycetidae</taxon>
        <taxon>Agaricales</taxon>
        <taxon>Agaricineae</taxon>
        <taxon>Hydnangiaceae</taxon>
        <taxon>Laccaria</taxon>
    </lineage>
</organism>
<accession>A0A0C9WIL1</accession>
<dbReference type="Proteomes" id="UP000054477">
    <property type="component" value="Unassembled WGS sequence"/>
</dbReference>
<dbReference type="HOGENOM" id="CLU_2184406_0_0_1"/>
<reference evidence="1 2" key="1">
    <citation type="submission" date="2014-04" db="EMBL/GenBank/DDBJ databases">
        <authorList>
            <consortium name="DOE Joint Genome Institute"/>
            <person name="Kuo A."/>
            <person name="Kohler A."/>
            <person name="Nagy L.G."/>
            <person name="Floudas D."/>
            <person name="Copeland A."/>
            <person name="Barry K.W."/>
            <person name="Cichocki N."/>
            <person name="Veneault-Fourrey C."/>
            <person name="LaButti K."/>
            <person name="Lindquist E.A."/>
            <person name="Lipzen A."/>
            <person name="Lundell T."/>
            <person name="Morin E."/>
            <person name="Murat C."/>
            <person name="Sun H."/>
            <person name="Tunlid A."/>
            <person name="Henrissat B."/>
            <person name="Grigoriev I.V."/>
            <person name="Hibbett D.S."/>
            <person name="Martin F."/>
            <person name="Nordberg H.P."/>
            <person name="Cantor M.N."/>
            <person name="Hua S.X."/>
        </authorList>
    </citation>
    <scope>NUCLEOTIDE SEQUENCE [LARGE SCALE GENOMIC DNA]</scope>
    <source>
        <strain evidence="1 2">LaAM-08-1</strain>
    </source>
</reference>
<dbReference type="AlphaFoldDB" id="A0A0C9WIL1"/>
<reference evidence="2" key="2">
    <citation type="submission" date="2015-01" db="EMBL/GenBank/DDBJ databases">
        <title>Evolutionary Origins and Diversification of the Mycorrhizal Mutualists.</title>
        <authorList>
            <consortium name="DOE Joint Genome Institute"/>
            <consortium name="Mycorrhizal Genomics Consortium"/>
            <person name="Kohler A."/>
            <person name="Kuo A."/>
            <person name="Nagy L.G."/>
            <person name="Floudas D."/>
            <person name="Copeland A."/>
            <person name="Barry K.W."/>
            <person name="Cichocki N."/>
            <person name="Veneault-Fourrey C."/>
            <person name="LaButti K."/>
            <person name="Lindquist E.A."/>
            <person name="Lipzen A."/>
            <person name="Lundell T."/>
            <person name="Morin E."/>
            <person name="Murat C."/>
            <person name="Riley R."/>
            <person name="Ohm R."/>
            <person name="Sun H."/>
            <person name="Tunlid A."/>
            <person name="Henrissat B."/>
            <person name="Grigoriev I.V."/>
            <person name="Hibbett D.S."/>
            <person name="Martin F."/>
        </authorList>
    </citation>
    <scope>NUCLEOTIDE SEQUENCE [LARGE SCALE GENOMIC DNA]</scope>
    <source>
        <strain evidence="2">LaAM-08-1</strain>
    </source>
</reference>
<dbReference type="PROSITE" id="PS51257">
    <property type="entry name" value="PROKAR_LIPOPROTEIN"/>
    <property type="match status" value="1"/>
</dbReference>
<proteinExistence type="predicted"/>
<protein>
    <submittedName>
        <fullName evidence="1">Uncharacterized protein</fullName>
    </submittedName>
</protein>
<gene>
    <name evidence="1" type="ORF">K443DRAFT_409581</name>
</gene>